<dbReference type="GO" id="GO:0043138">
    <property type="term" value="F:3'-5' DNA helicase activity"/>
    <property type="evidence" value="ECO:0007669"/>
    <property type="project" value="TreeGrafter"/>
</dbReference>
<keyword evidence="7" id="KW-1185">Reference proteome</keyword>
<feature type="region of interest" description="Disordered" evidence="3">
    <location>
        <begin position="1"/>
        <end position="31"/>
    </location>
</feature>
<dbReference type="EMBL" id="BSFQ01000009">
    <property type="protein sequence ID" value="GLL11538.1"/>
    <property type="molecule type" value="Genomic_DNA"/>
</dbReference>
<keyword evidence="6" id="KW-0378">Hydrolase</keyword>
<dbReference type="Pfam" id="PF00271">
    <property type="entry name" value="Helicase_C"/>
    <property type="match status" value="1"/>
</dbReference>
<dbReference type="PANTHER" id="PTHR47957">
    <property type="entry name" value="ATP-DEPENDENT HELICASE HRQ1"/>
    <property type="match status" value="1"/>
</dbReference>
<keyword evidence="6" id="KW-0347">Helicase</keyword>
<evidence type="ECO:0000256" key="2">
    <source>
        <dbReference type="ARBA" id="ARBA00022840"/>
    </source>
</evidence>
<organism evidence="6 7">
    <name type="scientific">Pseudonocardia halophobica</name>
    <dbReference type="NCBI Taxonomy" id="29401"/>
    <lineage>
        <taxon>Bacteria</taxon>
        <taxon>Bacillati</taxon>
        <taxon>Actinomycetota</taxon>
        <taxon>Actinomycetes</taxon>
        <taxon>Pseudonocardiales</taxon>
        <taxon>Pseudonocardiaceae</taxon>
        <taxon>Pseudonocardia</taxon>
    </lineage>
</organism>
<proteinExistence type="predicted"/>
<dbReference type="GO" id="GO:0003676">
    <property type="term" value="F:nucleic acid binding"/>
    <property type="evidence" value="ECO:0007669"/>
    <property type="project" value="InterPro"/>
</dbReference>
<keyword evidence="2" id="KW-0067">ATP-binding</keyword>
<dbReference type="SMART" id="SM00487">
    <property type="entry name" value="DEXDc"/>
    <property type="match status" value="1"/>
</dbReference>
<dbReference type="CDD" id="cd18797">
    <property type="entry name" value="SF2_C_Hrq"/>
    <property type="match status" value="1"/>
</dbReference>
<dbReference type="InterPro" id="IPR018973">
    <property type="entry name" value="MZB"/>
</dbReference>
<dbReference type="FunFam" id="3.40.50.300:FF:001137">
    <property type="entry name" value="DEAD/DEAH box helicase"/>
    <property type="match status" value="1"/>
</dbReference>
<evidence type="ECO:0000259" key="5">
    <source>
        <dbReference type="PROSITE" id="PS51194"/>
    </source>
</evidence>
<dbReference type="NCBIfam" id="TIGR03817">
    <property type="entry name" value="DECH_helic"/>
    <property type="match status" value="1"/>
</dbReference>
<sequence>MRDQAIGWAGDGPVLVEGPPDPVAPTAPAPRSARGLELLNRVLAGSGVDPDVPVVEVEADGTLPPGAAGDTEELEDEFDPAEAANPLRHAVRLPPRPGRAVAWPAWAPQEVVEAFRRAGVARPWSHQAEGAELAHAGRDVVVATGTASGKSLVYQLPVLSRLAIDPRATALYLSPTKALAADQLRALRELGLPDVRPAALDGDTPMDERDWARRHARWIFSNPDMLHRSVLPRHGRWAGFLRKLAFVVVDECHTYRGVFGSHVALLLRRLLRVAARYGARPTIVLASATVARPGEFACRLTGREVSAVTEDSSPSAGRTVALWEPPLLPELSGENGAPVRRPASTESSRMLADLVVEGARSLAFVRSRRGAEVTALGAQRLVADVDPDLVPRISAYRGGYLPEERRALESALMRGDLLGVATTNALELGVDIAGLDAVVVAGFPGTRASFWQQAGRAGRAADEALVVLVARDDPMDTYLVHHPRALIGAPVESCVLDPGNPYVLAPQLVCAAAEMPLTEADVAGVFGGAVAEEVLAELVEDGVLRRRPTGWFWPTPREQPAASVDIRGSGLGQVALVEAGTGRMLGTVDGASAPGTAHPGAVYLHRGESYVVDELDLDAGVALVHQEEPDWRTDARSNSDVEIVAVRARSDHGPVSVYFGDVRVTSQVVGYQRRTPDGTVLETVPLDMPAQTLETRSVWYTIDEGVLADAGLDPARLPGALHAAEHAAIGLLPLFAICDRWDIGGLSTALHPDTGLPTVFVHDGHPGGAGLAERGHAVLERWLRATREAIRNCSCRTGCPSCVQSPKCGNGNNPLDKAGAVRVLDLVIGALVRHPAVG</sequence>
<evidence type="ECO:0000256" key="3">
    <source>
        <dbReference type="SAM" id="MobiDB-lite"/>
    </source>
</evidence>
<dbReference type="Gene3D" id="3.40.50.300">
    <property type="entry name" value="P-loop containing nucleotide triphosphate hydrolases"/>
    <property type="match status" value="2"/>
</dbReference>
<dbReference type="InterPro" id="IPR011545">
    <property type="entry name" value="DEAD/DEAH_box_helicase_dom"/>
</dbReference>
<dbReference type="PROSITE" id="PS51194">
    <property type="entry name" value="HELICASE_CTER"/>
    <property type="match status" value="1"/>
</dbReference>
<evidence type="ECO:0000313" key="7">
    <source>
        <dbReference type="Proteomes" id="UP001143463"/>
    </source>
</evidence>
<dbReference type="Pfam" id="PF09369">
    <property type="entry name" value="MZB"/>
    <property type="match status" value="1"/>
</dbReference>
<dbReference type="CDD" id="cd17923">
    <property type="entry name" value="DEXHc_Hrq1-like"/>
    <property type="match status" value="1"/>
</dbReference>
<dbReference type="InterPro" id="IPR014001">
    <property type="entry name" value="Helicase_ATP-bd"/>
</dbReference>
<dbReference type="PANTHER" id="PTHR47957:SF3">
    <property type="entry name" value="ATP-DEPENDENT HELICASE HRQ1"/>
    <property type="match status" value="1"/>
</dbReference>
<dbReference type="RefSeq" id="WP_081924479.1">
    <property type="nucleotide sequence ID" value="NZ_BAAAUZ010000045.1"/>
</dbReference>
<accession>A0A9W6L1Y9</accession>
<evidence type="ECO:0000256" key="1">
    <source>
        <dbReference type="ARBA" id="ARBA00022741"/>
    </source>
</evidence>
<gene>
    <name evidence="6" type="ORF">GCM10017577_26790</name>
</gene>
<dbReference type="GO" id="GO:0005524">
    <property type="term" value="F:ATP binding"/>
    <property type="evidence" value="ECO:0007669"/>
    <property type="project" value="UniProtKB-KW"/>
</dbReference>
<name>A0A9W6L1Y9_9PSEU</name>
<feature type="domain" description="Helicase ATP-binding" evidence="4">
    <location>
        <begin position="131"/>
        <end position="308"/>
    </location>
</feature>
<dbReference type="InterPro" id="IPR022307">
    <property type="entry name" value="Helicase_put_actinobac"/>
</dbReference>
<evidence type="ECO:0000313" key="6">
    <source>
        <dbReference type="EMBL" id="GLL11538.1"/>
    </source>
</evidence>
<dbReference type="SMART" id="SM00490">
    <property type="entry name" value="HELICc"/>
    <property type="match status" value="1"/>
</dbReference>
<dbReference type="GO" id="GO:0036297">
    <property type="term" value="P:interstrand cross-link repair"/>
    <property type="evidence" value="ECO:0007669"/>
    <property type="project" value="TreeGrafter"/>
</dbReference>
<dbReference type="AlphaFoldDB" id="A0A9W6L1Y9"/>
<evidence type="ECO:0000259" key="4">
    <source>
        <dbReference type="PROSITE" id="PS51192"/>
    </source>
</evidence>
<dbReference type="InterPro" id="IPR055227">
    <property type="entry name" value="HRQ1_WHD"/>
</dbReference>
<keyword evidence="1" id="KW-0547">Nucleotide-binding</keyword>
<dbReference type="Proteomes" id="UP001143463">
    <property type="component" value="Unassembled WGS sequence"/>
</dbReference>
<dbReference type="PROSITE" id="PS51192">
    <property type="entry name" value="HELICASE_ATP_BIND_1"/>
    <property type="match status" value="1"/>
</dbReference>
<reference evidence="6" key="1">
    <citation type="journal article" date="2014" name="Int. J. Syst. Evol. Microbiol.">
        <title>Complete genome sequence of Corynebacterium casei LMG S-19264T (=DSM 44701T), isolated from a smear-ripened cheese.</title>
        <authorList>
            <consortium name="US DOE Joint Genome Institute (JGI-PGF)"/>
            <person name="Walter F."/>
            <person name="Albersmeier A."/>
            <person name="Kalinowski J."/>
            <person name="Ruckert C."/>
        </authorList>
    </citation>
    <scope>NUCLEOTIDE SEQUENCE</scope>
    <source>
        <strain evidence="6">VKM Ac-1069</strain>
    </source>
</reference>
<comment type="caution">
    <text evidence="6">The sequence shown here is derived from an EMBL/GenBank/DDBJ whole genome shotgun (WGS) entry which is preliminary data.</text>
</comment>
<dbReference type="GO" id="GO:0006289">
    <property type="term" value="P:nucleotide-excision repair"/>
    <property type="evidence" value="ECO:0007669"/>
    <property type="project" value="TreeGrafter"/>
</dbReference>
<feature type="domain" description="Helicase C-terminal" evidence="5">
    <location>
        <begin position="350"/>
        <end position="502"/>
    </location>
</feature>
<dbReference type="SUPFAM" id="SSF52540">
    <property type="entry name" value="P-loop containing nucleoside triphosphate hydrolases"/>
    <property type="match status" value="1"/>
</dbReference>
<dbReference type="InterPro" id="IPR027417">
    <property type="entry name" value="P-loop_NTPase"/>
</dbReference>
<reference evidence="6" key="2">
    <citation type="submission" date="2023-01" db="EMBL/GenBank/DDBJ databases">
        <authorList>
            <person name="Sun Q."/>
            <person name="Evtushenko L."/>
        </authorList>
    </citation>
    <scope>NUCLEOTIDE SEQUENCE</scope>
    <source>
        <strain evidence="6">VKM Ac-1069</strain>
    </source>
</reference>
<protein>
    <submittedName>
        <fullName evidence="6">DEAD/DEAH box helicase</fullName>
    </submittedName>
</protein>
<dbReference type="Pfam" id="PF22982">
    <property type="entry name" value="WHD_HRQ1"/>
    <property type="match status" value="1"/>
</dbReference>
<feature type="compositionally biased region" description="Pro residues" evidence="3">
    <location>
        <begin position="19"/>
        <end position="28"/>
    </location>
</feature>
<dbReference type="Pfam" id="PF00270">
    <property type="entry name" value="DEAD"/>
    <property type="match status" value="1"/>
</dbReference>
<dbReference type="InterPro" id="IPR001650">
    <property type="entry name" value="Helicase_C-like"/>
</dbReference>